<accession>A0A679J0G5</accession>
<reference evidence="2" key="1">
    <citation type="submission" date="2019-12" db="EMBL/GenBank/DDBJ databases">
        <authorList>
            <person name="Cremers G."/>
        </authorList>
    </citation>
    <scope>NUCLEOTIDE SEQUENCE</scope>
    <source>
        <strain evidence="2">Mbul1</strain>
    </source>
</reference>
<proteinExistence type="predicted"/>
<dbReference type="AlphaFoldDB" id="A0A679J0G5"/>
<evidence type="ECO:0000256" key="1">
    <source>
        <dbReference type="SAM" id="SignalP"/>
    </source>
</evidence>
<name>A0A679J0G5_9HYPH</name>
<keyword evidence="1" id="KW-0732">Signal</keyword>
<dbReference type="EMBL" id="LR743504">
    <property type="protein sequence ID" value="CAA2100242.1"/>
    <property type="molecule type" value="Genomic_DNA"/>
</dbReference>
<organism evidence="2">
    <name type="scientific">Methylobacterium bullatum</name>
    <dbReference type="NCBI Taxonomy" id="570505"/>
    <lineage>
        <taxon>Bacteria</taxon>
        <taxon>Pseudomonadati</taxon>
        <taxon>Pseudomonadota</taxon>
        <taxon>Alphaproteobacteria</taxon>
        <taxon>Hyphomicrobiales</taxon>
        <taxon>Methylobacteriaceae</taxon>
        <taxon>Methylobacterium</taxon>
    </lineage>
</organism>
<sequence>MNLRFVFASLLALTMAAPLGSVALSTPAQAKYSMDREKRFGGLCKPPLKFAAGACVKRCPAGYRDTGRGYCRFKNMNR</sequence>
<feature type="chain" id="PRO_5025564697" evidence="1">
    <location>
        <begin position="31"/>
        <end position="78"/>
    </location>
</feature>
<feature type="signal peptide" evidence="1">
    <location>
        <begin position="1"/>
        <end position="30"/>
    </location>
</feature>
<protein>
    <submittedName>
        <fullName evidence="2">Uncharacterized protein</fullName>
    </submittedName>
</protein>
<gene>
    <name evidence="2" type="ORF">MBUL_00572</name>
</gene>
<evidence type="ECO:0000313" key="2">
    <source>
        <dbReference type="EMBL" id="CAA2100242.1"/>
    </source>
</evidence>